<reference evidence="3 4" key="1">
    <citation type="submission" date="2022-12" db="EMBL/GenBank/DDBJ databases">
        <title>Chromosome-level genome of Tegillarca granosa.</title>
        <authorList>
            <person name="Kim J."/>
        </authorList>
    </citation>
    <scope>NUCLEOTIDE SEQUENCE [LARGE SCALE GENOMIC DNA]</scope>
    <source>
        <strain evidence="3">Teg-2019</strain>
        <tissue evidence="3">Adductor muscle</tissue>
    </source>
</reference>
<dbReference type="PRINTS" id="PR00449">
    <property type="entry name" value="RASTRNSFRMNG"/>
</dbReference>
<dbReference type="CDD" id="cd00157">
    <property type="entry name" value="Rho"/>
    <property type="match status" value="1"/>
</dbReference>
<dbReference type="PROSITE" id="PS51421">
    <property type="entry name" value="RAS"/>
    <property type="match status" value="1"/>
</dbReference>
<comment type="caution">
    <text evidence="3">The sequence shown here is derived from an EMBL/GenBank/DDBJ whole genome shotgun (WGS) entry which is preliminary data.</text>
</comment>
<dbReference type="PROSITE" id="PS51419">
    <property type="entry name" value="RAB"/>
    <property type="match status" value="1"/>
</dbReference>
<dbReference type="SUPFAM" id="SSF52540">
    <property type="entry name" value="P-loop containing nucleoside triphosphate hydrolases"/>
    <property type="match status" value="1"/>
</dbReference>
<dbReference type="InterPro" id="IPR027417">
    <property type="entry name" value="P-loop_NTPase"/>
</dbReference>
<evidence type="ECO:0000313" key="3">
    <source>
        <dbReference type="EMBL" id="KAJ8309509.1"/>
    </source>
</evidence>
<dbReference type="PANTHER" id="PTHR24072">
    <property type="entry name" value="RHO FAMILY GTPASE"/>
    <property type="match status" value="1"/>
</dbReference>
<dbReference type="PROSITE" id="PS51420">
    <property type="entry name" value="RHO"/>
    <property type="match status" value="1"/>
</dbReference>
<sequence length="193" mass="21627">MIMDKKCVQCTLVGDGMVGKTCLALSFIGELADSEEDYVATVFENYAGNVAVAGEKYTISIFDSAGQHDYASLRAFTYKDSEVFVLCYSVIDRESFNSIKSFWVPELKEFVGRKRPILLVGTQTDCRYLHEDGKTVSKKEGEELAKDIGAEGYFESASFTSEGVRPVFDKVVLSALKYRKKKSKILQRIFGDR</sequence>
<keyword evidence="1" id="KW-0547">Nucleotide-binding</keyword>
<dbReference type="InterPro" id="IPR005225">
    <property type="entry name" value="Small_GTP-bd"/>
</dbReference>
<dbReference type="InterPro" id="IPR001806">
    <property type="entry name" value="Small_GTPase"/>
</dbReference>
<dbReference type="Proteomes" id="UP001217089">
    <property type="component" value="Unassembled WGS sequence"/>
</dbReference>
<organism evidence="3 4">
    <name type="scientific">Tegillarca granosa</name>
    <name type="common">Malaysian cockle</name>
    <name type="synonym">Anadara granosa</name>
    <dbReference type="NCBI Taxonomy" id="220873"/>
    <lineage>
        <taxon>Eukaryota</taxon>
        <taxon>Metazoa</taxon>
        <taxon>Spiralia</taxon>
        <taxon>Lophotrochozoa</taxon>
        <taxon>Mollusca</taxon>
        <taxon>Bivalvia</taxon>
        <taxon>Autobranchia</taxon>
        <taxon>Pteriomorphia</taxon>
        <taxon>Arcoida</taxon>
        <taxon>Arcoidea</taxon>
        <taxon>Arcidae</taxon>
        <taxon>Tegillarca</taxon>
    </lineage>
</organism>
<gene>
    <name evidence="3" type="ORF">KUTeg_014383</name>
</gene>
<accession>A0ABQ9EWS8</accession>
<dbReference type="SMART" id="SM00173">
    <property type="entry name" value="RAS"/>
    <property type="match status" value="1"/>
</dbReference>
<name>A0ABQ9EWS8_TEGGR</name>
<dbReference type="Gene3D" id="3.40.50.300">
    <property type="entry name" value="P-loop containing nucleotide triphosphate hydrolases"/>
    <property type="match status" value="1"/>
</dbReference>
<proteinExistence type="predicted"/>
<dbReference type="NCBIfam" id="TIGR00231">
    <property type="entry name" value="small_GTP"/>
    <property type="match status" value="1"/>
</dbReference>
<dbReference type="EMBL" id="JARBDR010000657">
    <property type="protein sequence ID" value="KAJ8309509.1"/>
    <property type="molecule type" value="Genomic_DNA"/>
</dbReference>
<dbReference type="SMART" id="SM00175">
    <property type="entry name" value="RAB"/>
    <property type="match status" value="1"/>
</dbReference>
<keyword evidence="2" id="KW-0342">GTP-binding</keyword>
<evidence type="ECO:0000256" key="1">
    <source>
        <dbReference type="ARBA" id="ARBA00022741"/>
    </source>
</evidence>
<evidence type="ECO:0000256" key="2">
    <source>
        <dbReference type="ARBA" id="ARBA00023134"/>
    </source>
</evidence>
<evidence type="ECO:0000313" key="4">
    <source>
        <dbReference type="Proteomes" id="UP001217089"/>
    </source>
</evidence>
<protein>
    <submittedName>
        <fullName evidence="3">Uncharacterized protein</fullName>
    </submittedName>
</protein>
<dbReference type="SMART" id="SM00174">
    <property type="entry name" value="RHO"/>
    <property type="match status" value="1"/>
</dbReference>
<dbReference type="InterPro" id="IPR003578">
    <property type="entry name" value="Small_GTPase_Rho"/>
</dbReference>
<dbReference type="Pfam" id="PF00071">
    <property type="entry name" value="Ras"/>
    <property type="match status" value="1"/>
</dbReference>
<keyword evidence="4" id="KW-1185">Reference proteome</keyword>